<evidence type="ECO:0000313" key="1">
    <source>
        <dbReference type="EMBL" id="AAB53241.1"/>
    </source>
</evidence>
<name>P90652_BABDI</name>
<feature type="non-terminal residue" evidence="1">
    <location>
        <position position="62"/>
    </location>
</feature>
<dbReference type="VEuPathDB" id="PiroplasmaDB:Bdiv_023070c"/>
<dbReference type="AlphaFoldDB" id="P90652"/>
<feature type="non-terminal residue" evidence="1">
    <location>
        <position position="1"/>
    </location>
</feature>
<accession>P90652</accession>
<reference evidence="1" key="1">
    <citation type="journal article" date="1996" name="Exp. Parasitol.">
        <title>A polymerase chain reaction method for the identification of genes encoding members of the Bv60/p58 family of rhoptry protein homologues in the genus Babesia.</title>
        <authorList>
            <person name="Dalrymple B.P."/>
            <person name="Peters J.M."/>
            <person name="Bose R."/>
            <person name="Wright I.G."/>
        </authorList>
    </citation>
    <scope>NUCLEOTIDE SEQUENCE</scope>
    <source>
        <strain evidence="1">Hullman</strain>
    </source>
</reference>
<sequence length="62" mass="7395">YYIFGLVLKDYRIDNGIARFKLSSKSKSNFYRIFMAALVRSNLSFSAQFRQHINAFLARYLY</sequence>
<protein>
    <submittedName>
        <fullName evidence="1">Bd60B</fullName>
    </submittedName>
</protein>
<organism evidence="1">
    <name type="scientific">Babesia divergens</name>
    <dbReference type="NCBI Taxonomy" id="32595"/>
    <lineage>
        <taxon>Eukaryota</taxon>
        <taxon>Sar</taxon>
        <taxon>Alveolata</taxon>
        <taxon>Apicomplexa</taxon>
        <taxon>Aconoidasida</taxon>
        <taxon>Piroplasmida</taxon>
        <taxon>Babesiidae</taxon>
        <taxon>Babesia</taxon>
    </lineage>
</organism>
<proteinExistence type="predicted"/>
<dbReference type="EMBL" id="U46553">
    <property type="protein sequence ID" value="AAB53241.1"/>
    <property type="molecule type" value="Genomic_DNA"/>
</dbReference>